<dbReference type="InterPro" id="IPR052160">
    <property type="entry name" value="Gypsy_RT_Integrase-like"/>
</dbReference>
<evidence type="ECO:0000313" key="1">
    <source>
        <dbReference type="EMBL" id="KAA3484312.1"/>
    </source>
</evidence>
<sequence>MIWDAYELARKCDKCQRNFGVEVFDIQYILLALNYISKWVEAIVIPTNDTKLMTTLAKYSVKHCITITYHPKASSQAKVSNRKTKQILENTVNPTRKKWSVRLDDALWTYRTAYCWECLLTIWFMQIFSINQ</sequence>
<dbReference type="Proteomes" id="UP000325315">
    <property type="component" value="Unassembled WGS sequence"/>
</dbReference>
<dbReference type="GO" id="GO:0003676">
    <property type="term" value="F:nucleic acid binding"/>
    <property type="evidence" value="ECO:0007669"/>
    <property type="project" value="InterPro"/>
</dbReference>
<dbReference type="Gene3D" id="3.30.420.10">
    <property type="entry name" value="Ribonuclease H-like superfamily/Ribonuclease H"/>
    <property type="match status" value="1"/>
</dbReference>
<dbReference type="OrthoDB" id="913648at2759"/>
<comment type="caution">
    <text evidence="1">The sequence shown here is derived from an EMBL/GenBank/DDBJ whole genome shotgun (WGS) entry which is preliminary data.</text>
</comment>
<dbReference type="InterPro" id="IPR036397">
    <property type="entry name" value="RNaseH_sf"/>
</dbReference>
<gene>
    <name evidence="1" type="ORF">EPI10_006401</name>
</gene>
<organism evidence="1 2">
    <name type="scientific">Gossypium australe</name>
    <dbReference type="NCBI Taxonomy" id="47621"/>
    <lineage>
        <taxon>Eukaryota</taxon>
        <taxon>Viridiplantae</taxon>
        <taxon>Streptophyta</taxon>
        <taxon>Embryophyta</taxon>
        <taxon>Tracheophyta</taxon>
        <taxon>Spermatophyta</taxon>
        <taxon>Magnoliopsida</taxon>
        <taxon>eudicotyledons</taxon>
        <taxon>Gunneridae</taxon>
        <taxon>Pentapetalae</taxon>
        <taxon>rosids</taxon>
        <taxon>malvids</taxon>
        <taxon>Malvales</taxon>
        <taxon>Malvaceae</taxon>
        <taxon>Malvoideae</taxon>
        <taxon>Gossypium</taxon>
    </lineage>
</organism>
<dbReference type="EMBL" id="SMMG02000002">
    <property type="protein sequence ID" value="KAA3484312.1"/>
    <property type="molecule type" value="Genomic_DNA"/>
</dbReference>
<dbReference type="SUPFAM" id="SSF53098">
    <property type="entry name" value="Ribonuclease H-like"/>
    <property type="match status" value="1"/>
</dbReference>
<dbReference type="PANTHER" id="PTHR47266">
    <property type="entry name" value="ENDONUCLEASE-RELATED"/>
    <property type="match status" value="1"/>
</dbReference>
<name>A0A5B6WTZ9_9ROSI</name>
<protein>
    <submittedName>
        <fullName evidence="1">Protein NYNRIN-like</fullName>
    </submittedName>
</protein>
<dbReference type="InterPro" id="IPR012337">
    <property type="entry name" value="RNaseH-like_sf"/>
</dbReference>
<dbReference type="AlphaFoldDB" id="A0A5B6WTZ9"/>
<keyword evidence="2" id="KW-1185">Reference proteome</keyword>
<evidence type="ECO:0000313" key="2">
    <source>
        <dbReference type="Proteomes" id="UP000325315"/>
    </source>
</evidence>
<accession>A0A5B6WTZ9</accession>
<proteinExistence type="predicted"/>
<reference evidence="2" key="1">
    <citation type="journal article" date="2019" name="Plant Biotechnol. J.">
        <title>Genome sequencing of the Australian wild diploid species Gossypium australe highlights disease resistance and delayed gland morphogenesis.</title>
        <authorList>
            <person name="Cai Y."/>
            <person name="Cai X."/>
            <person name="Wang Q."/>
            <person name="Wang P."/>
            <person name="Zhang Y."/>
            <person name="Cai C."/>
            <person name="Xu Y."/>
            <person name="Wang K."/>
            <person name="Zhou Z."/>
            <person name="Wang C."/>
            <person name="Geng S."/>
            <person name="Li B."/>
            <person name="Dong Q."/>
            <person name="Hou Y."/>
            <person name="Wang H."/>
            <person name="Ai P."/>
            <person name="Liu Z."/>
            <person name="Yi F."/>
            <person name="Sun M."/>
            <person name="An G."/>
            <person name="Cheng J."/>
            <person name="Zhang Y."/>
            <person name="Shi Q."/>
            <person name="Xie Y."/>
            <person name="Shi X."/>
            <person name="Chang Y."/>
            <person name="Huang F."/>
            <person name="Chen Y."/>
            <person name="Hong S."/>
            <person name="Mi L."/>
            <person name="Sun Q."/>
            <person name="Zhang L."/>
            <person name="Zhou B."/>
            <person name="Peng R."/>
            <person name="Zhang X."/>
            <person name="Liu F."/>
        </authorList>
    </citation>
    <scope>NUCLEOTIDE SEQUENCE [LARGE SCALE GENOMIC DNA]</scope>
    <source>
        <strain evidence="2">cv. PA1801</strain>
    </source>
</reference>